<accession>A0AAW9JM61</accession>
<feature type="transmembrane region" description="Helical" evidence="11">
    <location>
        <begin position="84"/>
        <end position="106"/>
    </location>
</feature>
<dbReference type="AlphaFoldDB" id="A0AAW9JM61"/>
<sequence>MAFLGSLCLILVFTKFAGHFCNRIGVPAVIGELLVGIILGPALLGWIQPDEFIHYFSEIGVVILMFIAGLESDLNLLKKYWKPALSVALLGIIFPATFGFLTGSLFQLGFQSSVFLGVLFSATSVSISVQVLKDLKKVDTKEGATILGAAVVDDIVVVILLGILVSLFHTNGGTDEPLGESLIRKVIFFIVVFALSKWIVPNLMKISSKLLMIESVVTMALIICLSFSYFADLMGMGSIIGAFFAGIALSQTKYKHTIEEKIEPIGYAVFIPVFFVSIGLNMDFSGIGKQWLFILVLTAIAVLTKLVGGAIGAKITGFNWKSAAVIGAGMVSRGEMALIIGKIGLESNLLSETYYSSVIVVVIATTVIAPFLLKYTIVKQDESLRL</sequence>
<feature type="transmembrane region" description="Helical" evidence="11">
    <location>
        <begin position="236"/>
        <end position="252"/>
    </location>
</feature>
<evidence type="ECO:0000256" key="11">
    <source>
        <dbReference type="SAM" id="Phobius"/>
    </source>
</evidence>
<dbReference type="RefSeq" id="WP_322808391.1">
    <property type="nucleotide sequence ID" value="NZ_JAVBVO010000001.1"/>
</dbReference>
<gene>
    <name evidence="13" type="ORF">RAK27_02245</name>
</gene>
<reference evidence="13" key="1">
    <citation type="submission" date="2023-08" db="EMBL/GenBank/DDBJ databases">
        <title>Genomic characterization of piscicolin 126 produced by Carnobacterium maltaromaticum CM22 strain isolated from salmon (Salmo salar).</title>
        <authorList>
            <person name="Gonzalez-Gragera E."/>
            <person name="Garcia-Lopez J.D."/>
            <person name="Teso-Perez C."/>
            <person name="Gimenez-Hernandez I."/>
            <person name="Peralta-Sanchez J.M."/>
            <person name="Valdivia E."/>
            <person name="Montalban-Lopez M."/>
            <person name="Martin-Platero A.M."/>
            <person name="Banos A."/>
            <person name="Martinez-Bueno M."/>
        </authorList>
    </citation>
    <scope>NUCLEOTIDE SEQUENCE</scope>
    <source>
        <strain evidence="13">CM22</strain>
    </source>
</reference>
<dbReference type="GO" id="GO:0015297">
    <property type="term" value="F:antiporter activity"/>
    <property type="evidence" value="ECO:0007669"/>
    <property type="project" value="UniProtKB-KW"/>
</dbReference>
<evidence type="ECO:0000256" key="4">
    <source>
        <dbReference type="ARBA" id="ARBA00022449"/>
    </source>
</evidence>
<comment type="subcellular location">
    <subcellularLocation>
        <location evidence="1">Membrane</location>
        <topology evidence="1">Multi-pass membrane protein</topology>
    </subcellularLocation>
</comment>
<feature type="transmembrane region" description="Helical" evidence="11">
    <location>
        <begin position="144"/>
        <end position="170"/>
    </location>
</feature>
<evidence type="ECO:0000256" key="5">
    <source>
        <dbReference type="ARBA" id="ARBA00022692"/>
    </source>
</evidence>
<feature type="transmembrane region" description="Helical" evidence="11">
    <location>
        <begin position="112"/>
        <end position="132"/>
    </location>
</feature>
<dbReference type="InterPro" id="IPR004771">
    <property type="entry name" value="K/H_exchanger"/>
</dbReference>
<comment type="caution">
    <text evidence="13">The sequence shown here is derived from an EMBL/GenBank/DDBJ whole genome shotgun (WGS) entry which is preliminary data.</text>
</comment>
<dbReference type="GO" id="GO:0008324">
    <property type="term" value="F:monoatomic cation transmembrane transporter activity"/>
    <property type="evidence" value="ECO:0007669"/>
    <property type="project" value="InterPro"/>
</dbReference>
<keyword evidence="5 11" id="KW-0812">Transmembrane</keyword>
<dbReference type="PANTHER" id="PTHR43562">
    <property type="entry name" value="NAPA-TYPE SODIUM/HYDROGEN ANTIPORTER"/>
    <property type="match status" value="1"/>
</dbReference>
<organism evidence="13 14">
    <name type="scientific">Carnobacterium maltaromaticum</name>
    <name type="common">Carnobacterium piscicola</name>
    <dbReference type="NCBI Taxonomy" id="2751"/>
    <lineage>
        <taxon>Bacteria</taxon>
        <taxon>Bacillati</taxon>
        <taxon>Bacillota</taxon>
        <taxon>Bacilli</taxon>
        <taxon>Lactobacillales</taxon>
        <taxon>Carnobacteriaceae</taxon>
        <taxon>Carnobacterium</taxon>
    </lineage>
</organism>
<keyword evidence="7" id="KW-0915">Sodium</keyword>
<dbReference type="NCBIfam" id="TIGR00932">
    <property type="entry name" value="2a37"/>
    <property type="match status" value="1"/>
</dbReference>
<evidence type="ECO:0000256" key="8">
    <source>
        <dbReference type="ARBA" id="ARBA00023065"/>
    </source>
</evidence>
<keyword evidence="3" id="KW-0813">Transport</keyword>
<dbReference type="GO" id="GO:0006814">
    <property type="term" value="P:sodium ion transport"/>
    <property type="evidence" value="ECO:0007669"/>
    <property type="project" value="UniProtKB-KW"/>
</dbReference>
<evidence type="ECO:0000256" key="3">
    <source>
        <dbReference type="ARBA" id="ARBA00022448"/>
    </source>
</evidence>
<dbReference type="GO" id="GO:0016020">
    <property type="term" value="C:membrane"/>
    <property type="evidence" value="ECO:0007669"/>
    <property type="project" value="UniProtKB-SubCell"/>
</dbReference>
<proteinExistence type="inferred from homology"/>
<keyword evidence="6 11" id="KW-1133">Transmembrane helix</keyword>
<evidence type="ECO:0000256" key="2">
    <source>
        <dbReference type="ARBA" id="ARBA00005551"/>
    </source>
</evidence>
<evidence type="ECO:0000259" key="12">
    <source>
        <dbReference type="Pfam" id="PF00999"/>
    </source>
</evidence>
<keyword evidence="9 11" id="KW-0472">Membrane</keyword>
<comment type="similarity">
    <text evidence="2">Belongs to the monovalent cation:proton antiporter 2 (CPA2) transporter (TC 2.A.37) family.</text>
</comment>
<keyword evidence="8" id="KW-0406">Ion transport</keyword>
<dbReference type="Gene3D" id="1.20.1530.20">
    <property type="match status" value="1"/>
</dbReference>
<dbReference type="PANTHER" id="PTHR43562:SF3">
    <property type="entry name" value="SODIUM ION_PROTON EXCHANGER (EUROFUNG)"/>
    <property type="match status" value="1"/>
</dbReference>
<protein>
    <submittedName>
        <fullName evidence="13">Cation:proton antiporter</fullName>
    </submittedName>
</protein>
<dbReference type="EMBL" id="JAVBVO010000001">
    <property type="protein sequence ID" value="MDZ5757477.1"/>
    <property type="molecule type" value="Genomic_DNA"/>
</dbReference>
<feature type="transmembrane region" description="Helical" evidence="11">
    <location>
        <begin position="264"/>
        <end position="284"/>
    </location>
</feature>
<feature type="transmembrane region" description="Helical" evidence="11">
    <location>
        <begin position="182"/>
        <end position="200"/>
    </location>
</feature>
<keyword evidence="4" id="KW-0050">Antiport</keyword>
<evidence type="ECO:0000313" key="14">
    <source>
        <dbReference type="Proteomes" id="UP001290462"/>
    </source>
</evidence>
<evidence type="ECO:0000256" key="6">
    <source>
        <dbReference type="ARBA" id="ARBA00022989"/>
    </source>
</evidence>
<evidence type="ECO:0000256" key="7">
    <source>
        <dbReference type="ARBA" id="ARBA00023053"/>
    </source>
</evidence>
<dbReference type="Proteomes" id="UP001290462">
    <property type="component" value="Unassembled WGS sequence"/>
</dbReference>
<dbReference type="InterPro" id="IPR006153">
    <property type="entry name" value="Cation/H_exchanger_TM"/>
</dbReference>
<dbReference type="Pfam" id="PF00999">
    <property type="entry name" value="Na_H_Exchanger"/>
    <property type="match status" value="1"/>
</dbReference>
<feature type="transmembrane region" description="Helical" evidence="11">
    <location>
        <begin position="290"/>
        <end position="311"/>
    </location>
</feature>
<feature type="transmembrane region" description="Helical" evidence="11">
    <location>
        <begin position="52"/>
        <end position="72"/>
    </location>
</feature>
<evidence type="ECO:0000256" key="9">
    <source>
        <dbReference type="ARBA" id="ARBA00023136"/>
    </source>
</evidence>
<keyword evidence="10" id="KW-0739">Sodium transport</keyword>
<feature type="domain" description="Cation/H+ exchanger transmembrane" evidence="12">
    <location>
        <begin position="11"/>
        <end position="375"/>
    </location>
</feature>
<name>A0AAW9JM61_CARML</name>
<evidence type="ECO:0000256" key="10">
    <source>
        <dbReference type="ARBA" id="ARBA00023201"/>
    </source>
</evidence>
<dbReference type="GO" id="GO:1902600">
    <property type="term" value="P:proton transmembrane transport"/>
    <property type="evidence" value="ECO:0007669"/>
    <property type="project" value="InterPro"/>
</dbReference>
<feature type="transmembrane region" description="Helical" evidence="11">
    <location>
        <begin position="353"/>
        <end position="373"/>
    </location>
</feature>
<dbReference type="InterPro" id="IPR038770">
    <property type="entry name" value="Na+/solute_symporter_sf"/>
</dbReference>
<evidence type="ECO:0000313" key="13">
    <source>
        <dbReference type="EMBL" id="MDZ5757477.1"/>
    </source>
</evidence>
<evidence type="ECO:0000256" key="1">
    <source>
        <dbReference type="ARBA" id="ARBA00004141"/>
    </source>
</evidence>